<name>A0A513ZYF6_9CAUD</name>
<gene>
    <name evidence="1" type="ORF">AAM37_gp43</name>
</gene>
<proteinExistence type="predicted"/>
<protein>
    <submittedName>
        <fullName evidence="1">Uncharacterized protein</fullName>
    </submittedName>
</protein>
<organism evidence="1 2">
    <name type="scientific">Pantoea phage vB_PagM_AAM37</name>
    <dbReference type="NCBI Taxonomy" id="2588093"/>
    <lineage>
        <taxon>Viruses</taxon>
        <taxon>Duplodnaviria</taxon>
        <taxon>Heunggongvirae</taxon>
        <taxon>Uroviricota</taxon>
        <taxon>Caudoviricetes</taxon>
        <taxon>Dibbivirus</taxon>
        <taxon>Dibbivirus AAM37</taxon>
    </lineage>
</organism>
<evidence type="ECO:0000313" key="2">
    <source>
        <dbReference type="Proteomes" id="UP000317930"/>
    </source>
</evidence>
<reference evidence="1 2" key="1">
    <citation type="submission" date="2019-04" db="EMBL/GenBank/DDBJ databases">
        <title>Complete genome sequence of Pantoea sp. infecting bacteriophage vB_PagM_AAM37.</title>
        <authorList>
            <person name="Truncaite L."/>
            <person name="Simoliuniene M."/>
            <person name="Zajanckauskaite A."/>
            <person name="Meskys R."/>
            <person name="Simoliunas E."/>
        </authorList>
    </citation>
    <scope>NUCLEOTIDE SEQUENCE [LARGE SCALE GENOMIC DNA]</scope>
    <source>
        <strain evidence="1">AAM37</strain>
    </source>
</reference>
<sequence>MTEKLNGNRNSAWEYFANLVAMTLLCRGLISTTEEGIEFAESLDMSFEDLYANHPRSRWHQQIIKDCNEYEKDLERLKNEQ</sequence>
<dbReference type="Proteomes" id="UP000317930">
    <property type="component" value="Segment"/>
</dbReference>
<evidence type="ECO:0000313" key="1">
    <source>
        <dbReference type="EMBL" id="QDH45714.1"/>
    </source>
</evidence>
<accession>A0A513ZYF6</accession>
<keyword evidence="2" id="KW-1185">Reference proteome</keyword>
<dbReference type="EMBL" id="MK798143">
    <property type="protein sequence ID" value="QDH45714.1"/>
    <property type="molecule type" value="Genomic_DNA"/>
</dbReference>